<dbReference type="Gene3D" id="2.60.40.10">
    <property type="entry name" value="Immunoglobulins"/>
    <property type="match status" value="7"/>
</dbReference>
<feature type="domain" description="Bacterial Ig-like" evidence="6">
    <location>
        <begin position="299"/>
        <end position="374"/>
    </location>
</feature>
<feature type="domain" description="Bacterial Ig-like" evidence="6">
    <location>
        <begin position="1434"/>
        <end position="1524"/>
    </location>
</feature>
<dbReference type="InterPro" id="IPR013519">
    <property type="entry name" value="Int_alpha_beta-p"/>
</dbReference>
<protein>
    <recommendedName>
        <fullName evidence="6">Bacterial Ig-like domain-containing protein</fullName>
    </recommendedName>
</protein>
<feature type="domain" description="Bacterial Ig-like" evidence="6">
    <location>
        <begin position="186"/>
        <end position="277"/>
    </location>
</feature>
<dbReference type="Gene3D" id="3.30.420.430">
    <property type="match status" value="12"/>
</dbReference>
<feature type="region of interest" description="Disordered" evidence="5">
    <location>
        <begin position="1436"/>
        <end position="1458"/>
    </location>
</feature>
<dbReference type="InterPro" id="IPR013783">
    <property type="entry name" value="Ig-like_fold"/>
</dbReference>
<dbReference type="NCBIfam" id="NF033510">
    <property type="entry name" value="Ca_tandemer"/>
    <property type="match status" value="18"/>
</dbReference>
<dbReference type="KEGG" id="pmui:G4G71_27670"/>
<dbReference type="EMBL" id="CP048833">
    <property type="protein sequence ID" value="QJP11487.1"/>
    <property type="molecule type" value="Genomic_DNA"/>
</dbReference>
<feature type="domain" description="Bacterial Ig-like" evidence="6">
    <location>
        <begin position="2172"/>
        <end position="2252"/>
    </location>
</feature>
<dbReference type="Gene3D" id="6.20.50.90">
    <property type="match status" value="1"/>
</dbReference>
<reference evidence="7 8" key="1">
    <citation type="submission" date="2020-02" db="EMBL/GenBank/DDBJ databases">
        <title>Complete genome sequence of Pseudomonas multiresinivorans ORNL1.</title>
        <authorList>
            <person name="Podar M."/>
        </authorList>
    </citation>
    <scope>NUCLEOTIDE SEQUENCE [LARGE SCALE GENOMIC DNA]</scope>
    <source>
        <strain evidence="8">populi</strain>
    </source>
</reference>
<evidence type="ECO:0000259" key="6">
    <source>
        <dbReference type="Pfam" id="PF19077"/>
    </source>
</evidence>
<dbReference type="Pfam" id="PF19077">
    <property type="entry name" value="Big_13"/>
    <property type="match status" value="22"/>
</dbReference>
<dbReference type="Gene3D" id="2.130.10.130">
    <property type="entry name" value="Integrin alpha, N-terminal"/>
    <property type="match status" value="3"/>
</dbReference>
<feature type="domain" description="Bacterial Ig-like" evidence="6">
    <location>
        <begin position="1859"/>
        <end position="1943"/>
    </location>
</feature>
<feature type="domain" description="Bacterial Ig-like" evidence="6">
    <location>
        <begin position="2476"/>
        <end position="2580"/>
    </location>
</feature>
<feature type="domain" description="Bacterial Ig-like" evidence="6">
    <location>
        <begin position="1336"/>
        <end position="1420"/>
    </location>
</feature>
<feature type="domain" description="Bacterial Ig-like" evidence="6">
    <location>
        <begin position="1534"/>
        <end position="1625"/>
    </location>
</feature>
<evidence type="ECO:0000256" key="3">
    <source>
        <dbReference type="ARBA" id="ARBA00022801"/>
    </source>
</evidence>
<dbReference type="PANTHER" id="PTHR23221:SF7">
    <property type="entry name" value="PHOSPHATIDYLINOSITOL-GLYCAN-SPECIFIC PHOSPHOLIPASE D"/>
    <property type="match status" value="1"/>
</dbReference>
<feature type="domain" description="Bacterial Ig-like" evidence="6">
    <location>
        <begin position="1649"/>
        <end position="1729"/>
    </location>
</feature>
<organism evidence="7 8">
    <name type="scientific">Pseudomonas multiresinivorans</name>
    <dbReference type="NCBI Taxonomy" id="95301"/>
    <lineage>
        <taxon>Bacteria</taxon>
        <taxon>Pseudomonadati</taxon>
        <taxon>Pseudomonadota</taxon>
        <taxon>Gammaproteobacteria</taxon>
        <taxon>Pseudomonadales</taxon>
        <taxon>Pseudomonadaceae</taxon>
        <taxon>Pseudomonas</taxon>
    </lineage>
</organism>
<dbReference type="PROSITE" id="PS51470">
    <property type="entry name" value="FG_GAP"/>
    <property type="match status" value="1"/>
</dbReference>
<feature type="domain" description="Bacterial Ig-like" evidence="6">
    <location>
        <begin position="379"/>
        <end position="471"/>
    </location>
</feature>
<gene>
    <name evidence="7" type="ORF">G4G71_27670</name>
</gene>
<feature type="domain" description="Bacterial Ig-like" evidence="6">
    <location>
        <begin position="591"/>
        <end position="684"/>
    </location>
</feature>
<feature type="region of interest" description="Disordered" evidence="5">
    <location>
        <begin position="382"/>
        <end position="410"/>
    </location>
</feature>
<evidence type="ECO:0000256" key="1">
    <source>
        <dbReference type="ARBA" id="ARBA00022729"/>
    </source>
</evidence>
<feature type="domain" description="Bacterial Ig-like" evidence="6">
    <location>
        <begin position="911"/>
        <end position="1001"/>
    </location>
</feature>
<dbReference type="GO" id="GO:0016787">
    <property type="term" value="F:hydrolase activity"/>
    <property type="evidence" value="ECO:0007669"/>
    <property type="project" value="UniProtKB-KW"/>
</dbReference>
<evidence type="ECO:0000256" key="5">
    <source>
        <dbReference type="SAM" id="MobiDB-lite"/>
    </source>
</evidence>
<feature type="domain" description="Bacterial Ig-like" evidence="6">
    <location>
        <begin position="1011"/>
        <end position="1102"/>
    </location>
</feature>
<dbReference type="PANTHER" id="PTHR23221">
    <property type="entry name" value="GLYCOSYLPHOSPHATIDYLINOSITOL PHOSPHOLIPASE D"/>
    <property type="match status" value="1"/>
</dbReference>
<dbReference type="InterPro" id="IPR044016">
    <property type="entry name" value="Big_13"/>
</dbReference>
<evidence type="ECO:0000313" key="7">
    <source>
        <dbReference type="EMBL" id="QJP11487.1"/>
    </source>
</evidence>
<dbReference type="SMART" id="SM00191">
    <property type="entry name" value="Int_alpha"/>
    <property type="match status" value="5"/>
</dbReference>
<keyword evidence="1" id="KW-0732">Signal</keyword>
<proteinExistence type="predicted"/>
<feature type="domain" description="Bacterial Ig-like" evidence="6">
    <location>
        <begin position="709"/>
        <end position="794"/>
    </location>
</feature>
<dbReference type="InterPro" id="IPR028994">
    <property type="entry name" value="Integrin_alpha_N"/>
</dbReference>
<evidence type="ECO:0000256" key="2">
    <source>
        <dbReference type="ARBA" id="ARBA00022737"/>
    </source>
</evidence>
<sequence length="3330" mass="341765">MSVEKVGLIAVAENAAQRVTFKEGGKIKAKIGTRYLLKLDDSDVAPENVTVKREGKDLQVFFEGSDKPDLTIQDFFADGMDSQLYGVSENGQMYAYVRTDGEGFYGQLMLADGEQAPIALGGNPLGAVPVVDGEIDESGGFLLWPLLAGAGVLAAGGAAYAAHRDDQKHHHSTKTSPSVSDTKVTDNVGPITGDLVNGQETDDSRPTISGGGVPGAIIHVLDNGVEIGTVNVGPDGKWEYVPTSDLSDGNHSIDIVQEVPGNKPSEPIHVIDFSVDTLPPAAPTAEIYGGLNHDGQYLVPDNDPIIHGTGAPGDTIIVIFPTGEAVTVIVDEDGTWVAPPPQNPLIDGPTSITVIEQDPAGNQTVVILPVVIDTTAPTPPKVWLDDASDTGIKGDGITSDTTPTIDGKTEPGAEVTVTFPTGEVITVVADQNGDWKVTPTQPLGEGDNEIRIIATDPAGNASDPTIITVDINTSIPPKPTFGPDGTLSEVYDNVEPKVGDLQSGESTNDTRPTFSGNGEAGEIITLYDNGTKVAEVVVGPDGKWSYEAPEDQALSEGEHSITLSVTDVAGNTSPMSDPFVVNVDTTGPDAPKAWLDPDSDTGIKGDGITNDPLPTIDGKTERGAEVTVTFPTGETITVVADDNGDWKITPTKPLPEGDNEIIVIATDEAGNPSNPTVISVGIDTTPPDYSKLAITGVMDQVGPLTGNIVDGGSTDDTRPVISGTGTAGDTITVFAKDSTGNHPIGTTTVKADGTWSLQPDSKLVSGLNDLTAVESDPAGNATDPSAKYSFTLDTGSPSVPTIESVFDDVGPYTGFLQKGDVTDDTQPTFKGTADAGSTIKLYDGSTLIGSGKADASGHWEITTNVLADGLHNVTATATNTVGQVSEPTGIWNFSTDTSKPGNVTDLVVMDDVGAQTGPLHAGDTTDDSRPTFSGGAEAGGKVIIYDNGSKIGEADVGTDGKWSFTPGSDLSEGSHAFTTEVVDKAGNGSGQSAPLNVVVDTSTVDVSITHVIDAVGSITGDIAANGVTDDTRPEIQGKGKAGATITVFDGSVALGTTTVKTDGTWTFKPSTALAEGPHSIKAESKDLAGNTSDSSLFKFSVDITPPAKPTIGEVIDDVGAIQGPIANHGVTDDPTPTLTGEAEAGSKVVIYDNGAVLGSVIAGADGKWSYTPTTGISEGEHNFTTDATDKAGNTSPKSDVFTITTDYTPPDASKLAITGVLDSVGEITGNITSGGVTDDSRPVISGTGTAGDTITVFAKDSTGNHQIGTAIVDANGKWTLQPTAALVSGLNDLTAVESDPAGNATSPSAKYSIDVQTGSPSVPTIESVFDDVGPYTGFLQKGDVTDDSQPTFKGTADAGSVIKLYDGSTLIGSGKADASGHWEITTNVLADGLHNVTATATNTVGQVSEPTGIWNFSTDTSKPGNVTDLEVMDDVGAQTGPLHAGDTTDDSRPTFSGGAEAGGKVIIYDNGSKIGEADVGTDGKWSFTPGSDLSEGSHAFTTEVVDKAGNGSGQSAPLNVVVDTSTVDVSITHVIDAVGSITGDIAANGVTDDTRPEIQGKGKAGATITVFDGSVALGTTTVKTDGTWTFKPSTALAEGPHSIKAESKDLAGNTSDSSLFKFSIDITPPAKPTIGEVIDDVGAIQGPIANHGVTDDPTPTLTGEAEAGSKVVIYDNGAVLGSVIAGADGKWSYTPTTGISEGEHNFTTDATDKAGNTSPKSDVFTITTDYTPPDASKLAITGVLDSVGEITGNITSGGVTDDSRPVISGTGTAGDTITVFAKDSTGNHQIGTAIVDANGKWTLQPTAALVSGLNDLTAVESDPAGNATSPSAKYSIDVQTGSPSVPTIESVFDDVGPYTGFLQKGDVTDDSQPTFKGTADAGSVIKLYDGSTLIGSGKADASGHWEITTNVLADGLHNVTATATNTVGQVSEPTGIWNFSTDTSKPGNVTDLEVMDDVGAQTGPLHAGDTTDDSRPTFSGGAEAGGKVIIYDNGSKIGEADVGTDGKWSFTPGSDLSEGSHAFTTEVVDKAGNGSGQSAPLNVVVDTSTVDVSITHVIDAVGSITGDIAANGVTDDTRPEIQGKGKAGATITVFDGSVALGTTTVKTDGTWTFKPSTALAEGPHSIKAESKDLAGNTSDSSLFKFSIDITPPAKPTIGEVIDDVGAIQGPIANHGVTDDPTPTLTGEAEAGSKVVIYDNGAVLGSVIAGADGKWSYTPTTGISEGEHNFTTDATDKAGNTSPKSDVFTITTDYTPPDASKLAITGVLDNVGDVTGNIGNGGLTDDSRPVISGTGTAGDTITVFAKDSTGNHQVGTAIVDANGKWSMQPTAALVSGLNDLTAVESDPAGNATDPSAKYSITLDASTPSNLATITGITDDTGISDHDFITRDQTLAISGKVDTALSAGEKVQFSADGGLTWKDATLNSDRLHWSYDNTAVTLASGTYLFEARVVSQTGIAGAVTTQQVIIDISGPSNTTTIDLDPSSDWGDYNDDNITGDSTPTINGKVTAGSDAFDKLTVTLFDDKNNDGKLGAGDTVFVSGVKVNADGTWTVDLPSLKDGTYKLKAVVVDEAGNVQTPDAGKLIGAHGGTDDLVINSNMRSSLVGEKPGDNAGWLITNVGDFNGDGIDDFFVTAPNAGNDLGRSYLIYGAAGGLPNLGNLGALRPDQGLIITNTDSRFTQEGMVASALADFNGDGYADIAVGSHYQDSMYVLFGGPNGSYTNGTLDLKSINDGDNSHGFMISTRNPVTGHGADSWMFFGSAGGDIDGDGYTDLIFSNWGGYTNGSAGWKQGSVQVIYGGATLADGKPWQNIYMKYVGTDNKYPDTFVPTTDLAKETVTSDVRTTTFALAAGDKPAMGLYMGTVGDINGDGIEDMFFEGNDGTTSYLVYGKAGGFDTTMDLAKFRDGIDGVRFVTADNNMLVDRWYGYHPVARLGDINGDGVDDFAFGMPNAGIDRTVVIYGKKGGLDVTQPIGLANSATGAVPAGTRALTSADGFTILNDKSTTSKWVDANEWFGAGIIGGGDVNGDGIADFIIGAPKVTANGKSECGAIYVIYGREENFTNGVPAISITDLISDPSKGYVLYGQTAGEHLGQSVAMGDWNGDGIIDIAGSAPTSNAFGTNPDGSVDKTHGGNTSGAAYIYYSKADFTKMYTTGDDVIIADGKGLDGQAVDHNLILGGAGNDTILNIGKGDFANGGSGNDTIHVVSLDFRAVDGGTGTDTLVLDGSGLNLNLGAMQARVMNFEKFDLGSGGNSMTVKLDDVLRMGETDMVFKDGKKQMVIDGQNGSVDLTKTGITWTESTASSDGHSYKVYSYGSAELLIEDKVQVHLVG</sequence>
<feature type="domain" description="Bacterial Ig-like" evidence="6">
    <location>
        <begin position="1224"/>
        <end position="1314"/>
    </location>
</feature>
<keyword evidence="8" id="KW-1185">Reference proteome</keyword>
<dbReference type="InterPro" id="IPR011049">
    <property type="entry name" value="Serralysin-like_metalloprot_C"/>
</dbReference>
<dbReference type="InterPro" id="IPR013517">
    <property type="entry name" value="FG-GAP"/>
</dbReference>
<dbReference type="Proteomes" id="UP000502549">
    <property type="component" value="Chromosome"/>
</dbReference>
<feature type="region of interest" description="Disordered" evidence="5">
    <location>
        <begin position="590"/>
        <end position="619"/>
    </location>
</feature>
<keyword evidence="2" id="KW-0677">Repeat</keyword>
<accession>A0A7Z3BR40</accession>
<feature type="domain" description="Bacterial Ig-like" evidence="6">
    <location>
        <begin position="813"/>
        <end position="897"/>
    </location>
</feature>
<feature type="domain" description="Bacterial Ig-like" evidence="6">
    <location>
        <begin position="2057"/>
        <end position="2148"/>
    </location>
</feature>
<dbReference type="SUPFAM" id="SSF51120">
    <property type="entry name" value="beta-Roll"/>
    <property type="match status" value="1"/>
</dbReference>
<feature type="compositionally biased region" description="Polar residues" evidence="5">
    <location>
        <begin position="503"/>
        <end position="516"/>
    </location>
</feature>
<feature type="domain" description="Bacterial Ig-like" evidence="6">
    <location>
        <begin position="1747"/>
        <end position="1837"/>
    </location>
</feature>
<feature type="domain" description="Bacterial Ig-like" evidence="6">
    <location>
        <begin position="1957"/>
        <end position="2047"/>
    </location>
</feature>
<feature type="region of interest" description="Disordered" evidence="5">
    <location>
        <begin position="1959"/>
        <end position="1981"/>
    </location>
</feature>
<keyword evidence="4" id="KW-0325">Glycoprotein</keyword>
<dbReference type="SUPFAM" id="SSF69318">
    <property type="entry name" value="Integrin alpha N-terminal domain"/>
    <property type="match status" value="2"/>
</dbReference>
<feature type="domain" description="Bacterial Ig-like" evidence="6">
    <location>
        <begin position="1126"/>
        <end position="1206"/>
    </location>
</feature>
<dbReference type="Pfam" id="PF01839">
    <property type="entry name" value="FG-GAP"/>
    <property type="match status" value="3"/>
</dbReference>
<feature type="region of interest" description="Disordered" evidence="5">
    <location>
        <begin position="498"/>
        <end position="517"/>
    </location>
</feature>
<dbReference type="RefSeq" id="WP_169941859.1">
    <property type="nucleotide sequence ID" value="NZ_CP048833.1"/>
</dbReference>
<evidence type="ECO:0000256" key="4">
    <source>
        <dbReference type="ARBA" id="ARBA00023180"/>
    </source>
</evidence>
<evidence type="ECO:0000313" key="8">
    <source>
        <dbReference type="Proteomes" id="UP000502549"/>
    </source>
</evidence>
<feature type="domain" description="Bacterial Ig-like" evidence="6">
    <location>
        <begin position="499"/>
        <end position="585"/>
    </location>
</feature>
<keyword evidence="3" id="KW-0378">Hydrolase</keyword>
<feature type="domain" description="Bacterial Ig-like" evidence="6">
    <location>
        <begin position="2270"/>
        <end position="2362"/>
    </location>
</feature>
<feature type="region of interest" description="Disordered" evidence="5">
    <location>
        <begin position="164"/>
        <end position="212"/>
    </location>
</feature>
<name>A0A7Z3BR40_9PSED</name>